<sequence>MQHFGKAALRITKNYTKGYSDTQAKVRDATSNDPWGPSGTQMNEIAQLTYNQNDFIEIMEMLDKRLNDKGKNWRHVFKSLTVLDYLLHNGSENVVIYFRDNIYVIKTLREFQYIDEDGKDQGANVRQKAKDITNLLQDEARLREERRSRASMRDRMLRGARGSGEHDRDENAARRGNRERSSLAGKRPNRDEDELRRAIEESKKSLERERLSAEDRDLQEALRLSKEEEEKRKKALEDSNASALFDDTNQLPPPTSSSLTNPFPLIDPTPYATGLQPQFTAMPLQPQFTTVPVQPQFTSFNPYQQQVEQEAAQAEFMRQQQLFLLQQQQQAQQEEWMRQQLLIQQQQQQQQLQQQSLFLPQPALQPQPTGFGHHNPFAPAVSSPSSFSPSPPPRLNSSSPTFNLHGTYENHSPANLSSLSSSPRPGSAQSQGPSRPQFAVKTKQNENEALAALFADREGGQDTFGNIGPLRYGYTDAGRALVAQKTGTVSKHNPFAQMQQVDERPLLDI</sequence>
<feature type="region of interest" description="Disordered" evidence="6">
    <location>
        <begin position="143"/>
        <end position="196"/>
    </location>
</feature>
<keyword evidence="4" id="KW-0597">Phosphoprotein</keyword>
<dbReference type="GO" id="GO:0030276">
    <property type="term" value="F:clathrin binding"/>
    <property type="evidence" value="ECO:0007669"/>
    <property type="project" value="TreeGrafter"/>
</dbReference>
<dbReference type="InterPro" id="IPR013809">
    <property type="entry name" value="ENTH"/>
</dbReference>
<dbReference type="PANTHER" id="PTHR12276">
    <property type="entry name" value="EPSIN/ENT-RELATED"/>
    <property type="match status" value="1"/>
</dbReference>
<dbReference type="GO" id="GO:0006897">
    <property type="term" value="P:endocytosis"/>
    <property type="evidence" value="ECO:0007669"/>
    <property type="project" value="TreeGrafter"/>
</dbReference>
<dbReference type="SMART" id="SM00726">
    <property type="entry name" value="UIM"/>
    <property type="match status" value="2"/>
</dbReference>
<evidence type="ECO:0000259" key="7">
    <source>
        <dbReference type="PROSITE" id="PS50942"/>
    </source>
</evidence>
<comment type="caution">
    <text evidence="8">The sequence shown here is derived from an EMBL/GenBank/DDBJ whole genome shotgun (WGS) entry which is preliminary data.</text>
</comment>
<evidence type="ECO:0000256" key="5">
    <source>
        <dbReference type="ARBA" id="ARBA00023121"/>
    </source>
</evidence>
<dbReference type="OrthoDB" id="4033880at2759"/>
<evidence type="ECO:0000256" key="4">
    <source>
        <dbReference type="ARBA" id="ARBA00022553"/>
    </source>
</evidence>
<protein>
    <recommendedName>
        <fullName evidence="7">ENTH domain-containing protein</fullName>
    </recommendedName>
</protein>
<feature type="compositionally biased region" description="Basic and acidic residues" evidence="6">
    <location>
        <begin position="143"/>
        <end position="181"/>
    </location>
</feature>
<dbReference type="FunFam" id="1.25.40.90:FF:000006">
    <property type="entry name" value="Clathrin interactor 1"/>
    <property type="match status" value="1"/>
</dbReference>
<dbReference type="InterPro" id="IPR008942">
    <property type="entry name" value="ENTH_VHS"/>
</dbReference>
<feature type="domain" description="ENTH" evidence="7">
    <location>
        <begin position="14"/>
        <end position="146"/>
    </location>
</feature>
<keyword evidence="9" id="KW-1185">Reference proteome</keyword>
<gene>
    <name evidence="8" type="ORF">CVT26_013246</name>
</gene>
<dbReference type="PROSITE" id="PS50330">
    <property type="entry name" value="UIM"/>
    <property type="match status" value="2"/>
</dbReference>
<dbReference type="GO" id="GO:0005543">
    <property type="term" value="F:phospholipid binding"/>
    <property type="evidence" value="ECO:0007669"/>
    <property type="project" value="TreeGrafter"/>
</dbReference>
<dbReference type="Gene3D" id="1.25.40.90">
    <property type="match status" value="1"/>
</dbReference>
<dbReference type="PANTHER" id="PTHR12276:SF110">
    <property type="entry name" value="EPSIN-1-RELATED"/>
    <property type="match status" value="1"/>
</dbReference>
<evidence type="ECO:0000256" key="6">
    <source>
        <dbReference type="SAM" id="MobiDB-lite"/>
    </source>
</evidence>
<evidence type="ECO:0000256" key="2">
    <source>
        <dbReference type="ARBA" id="ARBA00010130"/>
    </source>
</evidence>
<dbReference type="GO" id="GO:0030125">
    <property type="term" value="C:clathrin vesicle coat"/>
    <property type="evidence" value="ECO:0007669"/>
    <property type="project" value="TreeGrafter"/>
</dbReference>
<dbReference type="FunCoup" id="A0A409VUJ3">
    <property type="interactions" value="52"/>
</dbReference>
<keyword evidence="3" id="KW-0963">Cytoplasm</keyword>
<comment type="subcellular location">
    <subcellularLocation>
        <location evidence="1">Cytoplasm</location>
    </subcellularLocation>
</comment>
<dbReference type="InterPro" id="IPR003903">
    <property type="entry name" value="UIM_dom"/>
</dbReference>
<dbReference type="CDD" id="cd16991">
    <property type="entry name" value="ENTH_Ent1_Ent2"/>
    <property type="match status" value="1"/>
</dbReference>
<feature type="region of interest" description="Disordered" evidence="6">
    <location>
        <begin position="226"/>
        <end position="276"/>
    </location>
</feature>
<accession>A0A409VUJ3</accession>
<dbReference type="AlphaFoldDB" id="A0A409VUJ3"/>
<dbReference type="SMART" id="SM00273">
    <property type="entry name" value="ENTH"/>
    <property type="match status" value="1"/>
</dbReference>
<dbReference type="GO" id="GO:0007015">
    <property type="term" value="P:actin filament organization"/>
    <property type="evidence" value="ECO:0007669"/>
    <property type="project" value="TreeGrafter"/>
</dbReference>
<evidence type="ECO:0000256" key="3">
    <source>
        <dbReference type="ARBA" id="ARBA00022490"/>
    </source>
</evidence>
<proteinExistence type="inferred from homology"/>
<evidence type="ECO:0000256" key="1">
    <source>
        <dbReference type="ARBA" id="ARBA00004496"/>
    </source>
</evidence>
<dbReference type="EMBL" id="NHYE01005558">
    <property type="protein sequence ID" value="PPQ69921.1"/>
    <property type="molecule type" value="Genomic_DNA"/>
</dbReference>
<feature type="compositionally biased region" description="Basic and acidic residues" evidence="6">
    <location>
        <begin position="226"/>
        <end position="237"/>
    </location>
</feature>
<comment type="similarity">
    <text evidence="2">Belongs to the epsin family.</text>
</comment>
<reference evidence="8 9" key="1">
    <citation type="journal article" date="2018" name="Evol. Lett.">
        <title>Horizontal gene cluster transfer increased hallucinogenic mushroom diversity.</title>
        <authorList>
            <person name="Reynolds H.T."/>
            <person name="Vijayakumar V."/>
            <person name="Gluck-Thaler E."/>
            <person name="Korotkin H.B."/>
            <person name="Matheny P.B."/>
            <person name="Slot J.C."/>
        </authorList>
    </citation>
    <scope>NUCLEOTIDE SEQUENCE [LARGE SCALE GENOMIC DNA]</scope>
    <source>
        <strain evidence="8 9">SRW20</strain>
    </source>
</reference>
<dbReference type="GO" id="GO:0005768">
    <property type="term" value="C:endosome"/>
    <property type="evidence" value="ECO:0007669"/>
    <property type="project" value="TreeGrafter"/>
</dbReference>
<dbReference type="PROSITE" id="PS50942">
    <property type="entry name" value="ENTH"/>
    <property type="match status" value="1"/>
</dbReference>
<keyword evidence="5" id="KW-0446">Lipid-binding</keyword>
<dbReference type="InParanoid" id="A0A409VUJ3"/>
<evidence type="ECO:0000313" key="9">
    <source>
        <dbReference type="Proteomes" id="UP000284706"/>
    </source>
</evidence>
<evidence type="ECO:0000313" key="8">
    <source>
        <dbReference type="EMBL" id="PPQ69921.1"/>
    </source>
</evidence>
<dbReference type="SUPFAM" id="SSF48464">
    <property type="entry name" value="ENTH/VHS domain"/>
    <property type="match status" value="1"/>
</dbReference>
<dbReference type="STRING" id="231916.A0A409VUJ3"/>
<feature type="region of interest" description="Disordered" evidence="6">
    <location>
        <begin position="362"/>
        <end position="437"/>
    </location>
</feature>
<name>A0A409VUJ3_9AGAR</name>
<feature type="compositionally biased region" description="Low complexity" evidence="6">
    <location>
        <begin position="375"/>
        <end position="388"/>
    </location>
</feature>
<dbReference type="GO" id="GO:0005886">
    <property type="term" value="C:plasma membrane"/>
    <property type="evidence" value="ECO:0007669"/>
    <property type="project" value="TreeGrafter"/>
</dbReference>
<dbReference type="Pfam" id="PF01417">
    <property type="entry name" value="ENTH"/>
    <property type="match status" value="1"/>
</dbReference>
<dbReference type="Proteomes" id="UP000284706">
    <property type="component" value="Unassembled WGS sequence"/>
</dbReference>
<feature type="compositionally biased region" description="Low complexity" evidence="6">
    <location>
        <begin position="412"/>
        <end position="434"/>
    </location>
</feature>
<organism evidence="8 9">
    <name type="scientific">Gymnopilus dilepis</name>
    <dbReference type="NCBI Taxonomy" id="231916"/>
    <lineage>
        <taxon>Eukaryota</taxon>
        <taxon>Fungi</taxon>
        <taxon>Dikarya</taxon>
        <taxon>Basidiomycota</taxon>
        <taxon>Agaricomycotina</taxon>
        <taxon>Agaricomycetes</taxon>
        <taxon>Agaricomycetidae</taxon>
        <taxon>Agaricales</taxon>
        <taxon>Agaricineae</taxon>
        <taxon>Hymenogastraceae</taxon>
        <taxon>Gymnopilus</taxon>
    </lineage>
</organism>